<dbReference type="PANTHER" id="PTHR39173">
    <property type="entry name" value="ACETYLTRANSFERASE"/>
    <property type="match status" value="1"/>
</dbReference>
<dbReference type="PANTHER" id="PTHR39173:SF1">
    <property type="entry name" value="ACETYLTRANSFERASE"/>
    <property type="match status" value="1"/>
</dbReference>
<reference evidence="2 3" key="1">
    <citation type="submission" date="2014-01" db="EMBL/GenBank/DDBJ databases">
        <title>Actinotalea ferrariae CF5-4.</title>
        <authorList>
            <person name="Chen F."/>
            <person name="Li Y."/>
            <person name="Wang G."/>
        </authorList>
    </citation>
    <scope>NUCLEOTIDE SEQUENCE [LARGE SCALE GENOMIC DNA]</scope>
    <source>
        <strain evidence="2 3">CF5-4</strain>
    </source>
</reference>
<dbReference type="SUPFAM" id="SSF55729">
    <property type="entry name" value="Acyl-CoA N-acyltransferases (Nat)"/>
    <property type="match status" value="1"/>
</dbReference>
<name>A0A021VYD6_9CELL</name>
<dbReference type="OrthoDB" id="9797989at2"/>
<evidence type="ECO:0000313" key="3">
    <source>
        <dbReference type="Proteomes" id="UP000019753"/>
    </source>
</evidence>
<evidence type="ECO:0000313" key="2">
    <source>
        <dbReference type="EMBL" id="EYR65020.1"/>
    </source>
</evidence>
<dbReference type="CDD" id="cd04301">
    <property type="entry name" value="NAT_SF"/>
    <property type="match status" value="1"/>
</dbReference>
<dbReference type="InterPro" id="IPR000182">
    <property type="entry name" value="GNAT_dom"/>
</dbReference>
<organism evidence="2 3">
    <name type="scientific">Actinotalea ferrariae CF5-4</name>
    <dbReference type="NCBI Taxonomy" id="948458"/>
    <lineage>
        <taxon>Bacteria</taxon>
        <taxon>Bacillati</taxon>
        <taxon>Actinomycetota</taxon>
        <taxon>Actinomycetes</taxon>
        <taxon>Micrococcales</taxon>
        <taxon>Cellulomonadaceae</taxon>
        <taxon>Actinotalea</taxon>
    </lineage>
</organism>
<dbReference type="PROSITE" id="PS51186">
    <property type="entry name" value="GNAT"/>
    <property type="match status" value="1"/>
</dbReference>
<keyword evidence="3" id="KW-1185">Reference proteome</keyword>
<evidence type="ECO:0000259" key="1">
    <source>
        <dbReference type="PROSITE" id="PS51186"/>
    </source>
</evidence>
<dbReference type="Proteomes" id="UP000019753">
    <property type="component" value="Unassembled WGS sequence"/>
</dbReference>
<dbReference type="InterPro" id="IPR016181">
    <property type="entry name" value="Acyl_CoA_acyltransferase"/>
</dbReference>
<keyword evidence="2" id="KW-0808">Transferase</keyword>
<dbReference type="GO" id="GO:0016747">
    <property type="term" value="F:acyltransferase activity, transferring groups other than amino-acyl groups"/>
    <property type="evidence" value="ECO:0007669"/>
    <property type="project" value="InterPro"/>
</dbReference>
<accession>A0A021VYD6</accession>
<proteinExistence type="predicted"/>
<sequence>MVVELRALRIDDEAEARAAHAELATEGFAFLPIHDPNEPWAAYLERVERLRYGAGLPPGYVPWTDLYAAVDGVVVGRVSVRHRLTEALLQVGGHIGYGVRPAYRRRGYATELLRAGLGVAHGLGIDQALVTCDDENVGSAAVIERCGGVLEDVRSVPGGSPKRRYWVPTREALSPAR</sequence>
<comment type="caution">
    <text evidence="2">The sequence shown here is derived from an EMBL/GenBank/DDBJ whole genome shotgun (WGS) entry which is preliminary data.</text>
</comment>
<gene>
    <name evidence="2" type="ORF">N866_18860</name>
</gene>
<protein>
    <submittedName>
        <fullName evidence="2">Acetyltransferase</fullName>
    </submittedName>
</protein>
<feature type="domain" description="N-acetyltransferase" evidence="1">
    <location>
        <begin position="3"/>
        <end position="171"/>
    </location>
</feature>
<dbReference type="AlphaFoldDB" id="A0A021VYD6"/>
<dbReference type="EMBL" id="AXCW01000008">
    <property type="protein sequence ID" value="EYR65020.1"/>
    <property type="molecule type" value="Genomic_DNA"/>
</dbReference>
<dbReference type="Gene3D" id="3.40.630.30">
    <property type="match status" value="1"/>
</dbReference>
<dbReference type="Pfam" id="PF13302">
    <property type="entry name" value="Acetyltransf_3"/>
    <property type="match status" value="1"/>
</dbReference>